<dbReference type="RefSeq" id="WP_355666911.1">
    <property type="nucleotide sequence ID" value="NZ_JBEXRX010000102.1"/>
</dbReference>
<evidence type="ECO:0000256" key="1">
    <source>
        <dbReference type="SAM" id="Phobius"/>
    </source>
</evidence>
<dbReference type="Proteomes" id="UP001550348">
    <property type="component" value="Unassembled WGS sequence"/>
</dbReference>
<protein>
    <submittedName>
        <fullName evidence="2">Uncharacterized protein</fullName>
    </submittedName>
</protein>
<comment type="caution">
    <text evidence="2">The sequence shown here is derived from an EMBL/GenBank/DDBJ whole genome shotgun (WGS) entry which is preliminary data.</text>
</comment>
<feature type="transmembrane region" description="Helical" evidence="1">
    <location>
        <begin position="329"/>
        <end position="351"/>
    </location>
</feature>
<keyword evidence="1" id="KW-0472">Membrane</keyword>
<organism evidence="2 3">
    <name type="scientific">Micromonospora fulviviridis</name>
    <dbReference type="NCBI Taxonomy" id="47860"/>
    <lineage>
        <taxon>Bacteria</taxon>
        <taxon>Bacillati</taxon>
        <taxon>Actinomycetota</taxon>
        <taxon>Actinomycetes</taxon>
        <taxon>Micromonosporales</taxon>
        <taxon>Micromonosporaceae</taxon>
        <taxon>Micromonospora</taxon>
    </lineage>
</organism>
<gene>
    <name evidence="2" type="ORF">ABZ071_26040</name>
</gene>
<sequence length="413" mass="44319">MMWIFEWDIPTGDSAALDSIYAVTGDRVDAAIDEGEQAVTLARRMRDLVAGTDPATWRDAGLREHFTDTLDYQVNLFEALAAYRTMVLRHAQWLDTGGRAAYTGWRTAETAYHAARDAHRKRYGADLDLPPYNFTAADLGARRADRDPAMAWAARALLALILAVVLLGLLGRGAGGGAARGLLLGAVRPWRVAALPAPGSRVDRLLVWLVPAVVLVASRLVFTWFAAPAHLLVTLGGWALFALVVRLVVGRRDPFHLWAVVGGVALLRSTLLLAALAGRGPGRYWFAFWTAPALRAAYLTVAFAAFCWLFVATAVVLRDRYGLPRRRAVGLTLTAAGVPLGLLAGLVAVIGLERALTVWNDQLALLPWGLSRILGITVYLGIPAELPGYAAVAGAALAAVGLLLSLGHGRRTA</sequence>
<keyword evidence="1" id="KW-0812">Transmembrane</keyword>
<name>A0ABV2VR80_9ACTN</name>
<evidence type="ECO:0000313" key="2">
    <source>
        <dbReference type="EMBL" id="MEU0155304.1"/>
    </source>
</evidence>
<accession>A0ABV2VR80</accession>
<proteinExistence type="predicted"/>
<keyword evidence="1" id="KW-1133">Transmembrane helix</keyword>
<dbReference type="EMBL" id="JBEXRX010000102">
    <property type="protein sequence ID" value="MEU0155304.1"/>
    <property type="molecule type" value="Genomic_DNA"/>
</dbReference>
<feature type="transmembrane region" description="Helical" evidence="1">
    <location>
        <begin position="388"/>
        <end position="407"/>
    </location>
</feature>
<keyword evidence="3" id="KW-1185">Reference proteome</keyword>
<evidence type="ECO:0000313" key="3">
    <source>
        <dbReference type="Proteomes" id="UP001550348"/>
    </source>
</evidence>
<feature type="transmembrane region" description="Helical" evidence="1">
    <location>
        <begin position="205"/>
        <end position="222"/>
    </location>
</feature>
<reference evidence="2 3" key="1">
    <citation type="submission" date="2024-06" db="EMBL/GenBank/DDBJ databases">
        <title>The Natural Products Discovery Center: Release of the First 8490 Sequenced Strains for Exploring Actinobacteria Biosynthetic Diversity.</title>
        <authorList>
            <person name="Kalkreuter E."/>
            <person name="Kautsar S.A."/>
            <person name="Yang D."/>
            <person name="Bader C.D."/>
            <person name="Teijaro C.N."/>
            <person name="Fluegel L."/>
            <person name="Davis C.M."/>
            <person name="Simpson J.R."/>
            <person name="Lauterbach L."/>
            <person name="Steele A.D."/>
            <person name="Gui C."/>
            <person name="Meng S."/>
            <person name="Li G."/>
            <person name="Viehrig K."/>
            <person name="Ye F."/>
            <person name="Su P."/>
            <person name="Kiefer A.F."/>
            <person name="Nichols A."/>
            <person name="Cepeda A.J."/>
            <person name="Yan W."/>
            <person name="Fan B."/>
            <person name="Jiang Y."/>
            <person name="Adhikari A."/>
            <person name="Zheng C.-J."/>
            <person name="Schuster L."/>
            <person name="Cowan T.M."/>
            <person name="Smanski M.J."/>
            <person name="Chevrette M.G."/>
            <person name="De Carvalho L.P.S."/>
            <person name="Shen B."/>
        </authorList>
    </citation>
    <scope>NUCLEOTIDE SEQUENCE [LARGE SCALE GENOMIC DNA]</scope>
    <source>
        <strain evidence="2 3">NPDC006286</strain>
    </source>
</reference>
<feature type="transmembrane region" description="Helical" evidence="1">
    <location>
        <begin position="296"/>
        <end position="317"/>
    </location>
</feature>
<feature type="transmembrane region" description="Helical" evidence="1">
    <location>
        <begin position="255"/>
        <end position="276"/>
    </location>
</feature>
<feature type="transmembrane region" description="Helical" evidence="1">
    <location>
        <begin position="229"/>
        <end position="249"/>
    </location>
</feature>
<feature type="transmembrane region" description="Helical" evidence="1">
    <location>
        <begin position="152"/>
        <end position="170"/>
    </location>
</feature>